<organism evidence="2 3">
    <name type="scientific">Actinokineospora alba</name>
    <dbReference type="NCBI Taxonomy" id="504798"/>
    <lineage>
        <taxon>Bacteria</taxon>
        <taxon>Bacillati</taxon>
        <taxon>Actinomycetota</taxon>
        <taxon>Actinomycetes</taxon>
        <taxon>Pseudonocardiales</taxon>
        <taxon>Pseudonocardiaceae</taxon>
        <taxon>Actinokineospora</taxon>
    </lineage>
</organism>
<dbReference type="OrthoDB" id="9798122at2"/>
<feature type="signal peptide" evidence="1">
    <location>
        <begin position="1"/>
        <end position="30"/>
    </location>
</feature>
<protein>
    <submittedName>
        <fullName evidence="2">Secretory lipase</fullName>
    </submittedName>
</protein>
<dbReference type="RefSeq" id="WP_133794710.1">
    <property type="nucleotide sequence ID" value="NZ_FNDV01000003.1"/>
</dbReference>
<dbReference type="PIRSF" id="PIRSF029171">
    <property type="entry name" value="Esterase_LipA"/>
    <property type="match status" value="1"/>
</dbReference>
<dbReference type="Gene3D" id="3.40.50.1820">
    <property type="entry name" value="alpha/beta hydrolase"/>
    <property type="match status" value="1"/>
</dbReference>
<proteinExistence type="predicted"/>
<dbReference type="InterPro" id="IPR029058">
    <property type="entry name" value="AB_hydrolase_fold"/>
</dbReference>
<dbReference type="Gene3D" id="1.10.260.130">
    <property type="match status" value="1"/>
</dbReference>
<dbReference type="Proteomes" id="UP000199651">
    <property type="component" value="Unassembled WGS sequence"/>
</dbReference>
<dbReference type="SUPFAM" id="SSF53474">
    <property type="entry name" value="alpha/beta-Hydrolases"/>
    <property type="match status" value="1"/>
</dbReference>
<dbReference type="PANTHER" id="PTHR34853:SF1">
    <property type="entry name" value="LIPASE 5"/>
    <property type="match status" value="1"/>
</dbReference>
<reference evidence="3" key="1">
    <citation type="submission" date="2016-10" db="EMBL/GenBank/DDBJ databases">
        <authorList>
            <person name="Varghese N."/>
            <person name="Submissions S."/>
        </authorList>
    </citation>
    <scope>NUCLEOTIDE SEQUENCE [LARGE SCALE GENOMIC DNA]</scope>
    <source>
        <strain evidence="3">IBRC-M 10655</strain>
    </source>
</reference>
<name>A0A1H0ET00_9PSEU</name>
<sequence>MKRTARLALLVLAAGSLVGGAVVAVPAATAAPDAVVEPDLDPFYRPAPGFEAARPGTVLKKRDVTAAGLPALQLQVRSSDAKDRPVTVVSTLIVPPTPYPGQRPLLSYQPATDSLGDQCNPSYTLRTGTEKEAPLLGMGLAKGWAVVVTDYQGPRDAYGAGRMEGHAVLDGIRGAISVPEAGLAKAKIGVWGYSGGALASGWAAELQPTYAPELRIAGVAAGGTPADLALAAKTMDGGPFSGLGLGAVNGLMREYPELETLLNDAGRALRADMDDMCVGELATSYPFRKLTEFTTSADPLNEPVGREVLALNRMGAQAPTAPVYLYHSKFDELIPWTAGDTVRREWCAKGTKVTFHTDYLSEHNVLAVTGAPAAVAYLSARFFGLPITGAC</sequence>
<dbReference type="PANTHER" id="PTHR34853">
    <property type="match status" value="1"/>
</dbReference>
<dbReference type="InterPro" id="IPR005152">
    <property type="entry name" value="Lipase_secreted"/>
</dbReference>
<evidence type="ECO:0000313" key="2">
    <source>
        <dbReference type="EMBL" id="SDN85524.1"/>
    </source>
</evidence>
<accession>A0A1H0ET00</accession>
<gene>
    <name evidence="2" type="ORF">SAMN05192558_10190</name>
</gene>
<keyword evidence="1" id="KW-0732">Signal</keyword>
<dbReference type="AlphaFoldDB" id="A0A1H0ET00"/>
<dbReference type="EMBL" id="FNJB01000001">
    <property type="protein sequence ID" value="SDN85524.1"/>
    <property type="molecule type" value="Genomic_DNA"/>
</dbReference>
<feature type="chain" id="PRO_5011781926" evidence="1">
    <location>
        <begin position="31"/>
        <end position="391"/>
    </location>
</feature>
<evidence type="ECO:0000256" key="1">
    <source>
        <dbReference type="SAM" id="SignalP"/>
    </source>
</evidence>
<dbReference type="Pfam" id="PF03583">
    <property type="entry name" value="LIP"/>
    <property type="match status" value="1"/>
</dbReference>
<keyword evidence="3" id="KW-1185">Reference proteome</keyword>
<dbReference type="STRING" id="504798.SAMN05421871_103779"/>
<dbReference type="GO" id="GO:0004806">
    <property type="term" value="F:triacylglycerol lipase activity"/>
    <property type="evidence" value="ECO:0007669"/>
    <property type="project" value="InterPro"/>
</dbReference>
<dbReference type="GO" id="GO:0016042">
    <property type="term" value="P:lipid catabolic process"/>
    <property type="evidence" value="ECO:0007669"/>
    <property type="project" value="InterPro"/>
</dbReference>
<evidence type="ECO:0000313" key="3">
    <source>
        <dbReference type="Proteomes" id="UP000199651"/>
    </source>
</evidence>